<evidence type="ECO:0000256" key="10">
    <source>
        <dbReference type="ARBA" id="ARBA00023136"/>
    </source>
</evidence>
<keyword evidence="8" id="KW-0732">Signal</keyword>
<evidence type="ECO:0000256" key="5">
    <source>
        <dbReference type="ARBA" id="ARBA00022452"/>
    </source>
</evidence>
<evidence type="ECO:0000313" key="12">
    <source>
        <dbReference type="EMBL" id="SFZ70636.1"/>
    </source>
</evidence>
<evidence type="ECO:0000256" key="1">
    <source>
        <dbReference type="ARBA" id="ARBA00004241"/>
    </source>
</evidence>
<evidence type="ECO:0000256" key="9">
    <source>
        <dbReference type="ARBA" id="ARBA00022764"/>
    </source>
</evidence>
<accession>A0A1M4NFJ8</accession>
<protein>
    <submittedName>
        <fullName evidence="12">OMP750</fullName>
    </submittedName>
</protein>
<name>A0A1M4NFJ8_HELAC</name>
<dbReference type="AlphaFoldDB" id="A0A1M4NFJ8"/>
<dbReference type="InterPro" id="IPR003842">
    <property type="entry name" value="Vacuolating_cytotoxin"/>
</dbReference>
<evidence type="ECO:0000256" key="6">
    <source>
        <dbReference type="ARBA" id="ARBA00022525"/>
    </source>
</evidence>
<organism evidence="12">
    <name type="scientific">Helicobacter acinonychis</name>
    <name type="common">Helicobacter acinonyx</name>
    <dbReference type="NCBI Taxonomy" id="212"/>
    <lineage>
        <taxon>Bacteria</taxon>
        <taxon>Pseudomonadati</taxon>
        <taxon>Campylobacterota</taxon>
        <taxon>Epsilonproteobacteria</taxon>
        <taxon>Campylobacterales</taxon>
        <taxon>Helicobacteraceae</taxon>
        <taxon>Helicobacter</taxon>
    </lineage>
</organism>
<keyword evidence="5" id="KW-1134">Transmembrane beta strand</keyword>
<proteinExistence type="predicted"/>
<evidence type="ECO:0000256" key="8">
    <source>
        <dbReference type="ARBA" id="ARBA00022729"/>
    </source>
</evidence>
<reference evidence="12" key="1">
    <citation type="submission" date="2016-10" db="EMBL/GenBank/DDBJ databases">
        <title>Proteomic and phylogenetic analysis of the outer membrane protein repertoire of gastric Helicobacter species.</title>
        <authorList>
            <person name="Joosten M."/>
        </authorList>
    </citation>
    <scope>NUCLEOTIDE SEQUENCE</scope>
    <source>
        <strain evidence="12">Acino2</strain>
    </source>
</reference>
<dbReference type="GO" id="GO:0042597">
    <property type="term" value="C:periplasmic space"/>
    <property type="evidence" value="ECO:0007669"/>
    <property type="project" value="UniProtKB-SubCell"/>
</dbReference>
<keyword evidence="9" id="KW-0574">Periplasm</keyword>
<keyword evidence="7" id="KW-0812">Transmembrane</keyword>
<evidence type="ECO:0000256" key="7">
    <source>
        <dbReference type="ARBA" id="ARBA00022692"/>
    </source>
</evidence>
<dbReference type="GO" id="GO:0009986">
    <property type="term" value="C:cell surface"/>
    <property type="evidence" value="ECO:0007669"/>
    <property type="project" value="UniProtKB-SubCell"/>
</dbReference>
<gene>
    <name evidence="12" type="primary">omp750</name>
</gene>
<comment type="subcellular location">
    <subcellularLocation>
        <location evidence="3">Cell outer membrane</location>
        <topology evidence="3">Multi-pass membrane protein</topology>
    </subcellularLocation>
    <subcellularLocation>
        <location evidence="1">Cell surface</location>
    </subcellularLocation>
    <subcellularLocation>
        <location evidence="2">Periplasm</location>
    </subcellularLocation>
    <subcellularLocation>
        <location evidence="4">Secreted</location>
    </subcellularLocation>
</comment>
<dbReference type="Pfam" id="PF02691">
    <property type="entry name" value="VacA"/>
    <property type="match status" value="1"/>
</dbReference>
<evidence type="ECO:0000256" key="2">
    <source>
        <dbReference type="ARBA" id="ARBA00004418"/>
    </source>
</evidence>
<sequence>MDRKTSGLQTLSLSNAMVLNSRLANLSKKRTNNIGSFAKRLQALKDQKFSPTESAAEVLYKFAPNHEKLKNLWANAIKGASLNSGGNTSL</sequence>
<keyword evidence="10" id="KW-0472">Membrane</keyword>
<evidence type="ECO:0000256" key="4">
    <source>
        <dbReference type="ARBA" id="ARBA00004613"/>
    </source>
</evidence>
<dbReference type="EMBL" id="LT632804">
    <property type="protein sequence ID" value="SFZ70636.1"/>
    <property type="molecule type" value="Genomic_DNA"/>
</dbReference>
<dbReference type="GO" id="GO:0005576">
    <property type="term" value="C:extracellular region"/>
    <property type="evidence" value="ECO:0007669"/>
    <property type="project" value="UniProtKB-SubCell"/>
</dbReference>
<evidence type="ECO:0000256" key="3">
    <source>
        <dbReference type="ARBA" id="ARBA00004571"/>
    </source>
</evidence>
<evidence type="ECO:0000256" key="11">
    <source>
        <dbReference type="ARBA" id="ARBA00023237"/>
    </source>
</evidence>
<keyword evidence="11" id="KW-0998">Cell outer membrane</keyword>
<keyword evidence="6" id="KW-0964">Secreted</keyword>
<dbReference type="GO" id="GO:0009279">
    <property type="term" value="C:cell outer membrane"/>
    <property type="evidence" value="ECO:0007669"/>
    <property type="project" value="UniProtKB-SubCell"/>
</dbReference>